<dbReference type="AlphaFoldDB" id="A0A3D9H2A9"/>
<name>A0A3D9H2A9_9FLAO</name>
<dbReference type="SMART" id="SM00749">
    <property type="entry name" value="BON"/>
    <property type="match status" value="3"/>
</dbReference>
<dbReference type="PANTHER" id="PTHR34606:SF4">
    <property type="entry name" value="OUTER MEMBRANE LIPOPROTEIN DOLP"/>
    <property type="match status" value="1"/>
</dbReference>
<evidence type="ECO:0000259" key="2">
    <source>
        <dbReference type="PROSITE" id="PS50914"/>
    </source>
</evidence>
<keyword evidence="1" id="KW-0732">Signal</keyword>
<dbReference type="PANTHER" id="PTHR34606">
    <property type="entry name" value="BON DOMAIN-CONTAINING PROTEIN"/>
    <property type="match status" value="1"/>
</dbReference>
<organism evidence="3 4">
    <name type="scientific">Winogradskyella eximia</name>
    <dbReference type="NCBI Taxonomy" id="262006"/>
    <lineage>
        <taxon>Bacteria</taxon>
        <taxon>Pseudomonadati</taxon>
        <taxon>Bacteroidota</taxon>
        <taxon>Flavobacteriia</taxon>
        <taxon>Flavobacteriales</taxon>
        <taxon>Flavobacteriaceae</taxon>
        <taxon>Winogradskyella</taxon>
    </lineage>
</organism>
<sequence length="220" mass="24423">MKTDLEIKNDVLEELEWQPILKDAQLGVDVVNGITTLTGTVNNLAEKVATENAVKGVKGVKAIVEKLKVRNDKNVTDKDVAKRIIDDLEWNASVEQEDINVKVEDGYVFLSGKVKWAYQKNEAEQSLEYIEGIKSITNDIRVTEKTISNNVAHQINKAFKRSASIDAHNVSVTVEGNTATLQGTVNSIKEKDDALRAAYLADGITDVKNELKVEYDAIYM</sequence>
<dbReference type="RefSeq" id="WP_115817748.1">
    <property type="nucleotide sequence ID" value="NZ_QRDV01000005.1"/>
</dbReference>
<proteinExistence type="predicted"/>
<dbReference type="OrthoDB" id="870892at2"/>
<reference evidence="3 4" key="1">
    <citation type="submission" date="2018-07" db="EMBL/GenBank/DDBJ databases">
        <title>Genomic Encyclopedia of Type Strains, Phase III (KMG-III): the genomes of soil and plant-associated and newly described type strains.</title>
        <authorList>
            <person name="Whitman W."/>
        </authorList>
    </citation>
    <scope>NUCLEOTIDE SEQUENCE [LARGE SCALE GENOMIC DNA]</scope>
    <source>
        <strain evidence="3 4">CECT 7946</strain>
    </source>
</reference>
<comment type="caution">
    <text evidence="3">The sequence shown here is derived from an EMBL/GenBank/DDBJ whole genome shotgun (WGS) entry which is preliminary data.</text>
</comment>
<gene>
    <name evidence="3" type="ORF">DFQ10_105257</name>
</gene>
<dbReference type="Pfam" id="PF04972">
    <property type="entry name" value="BON"/>
    <property type="match status" value="3"/>
</dbReference>
<dbReference type="InterPro" id="IPR007055">
    <property type="entry name" value="BON_dom"/>
</dbReference>
<accession>A0A3D9H2A9</accession>
<keyword evidence="4" id="KW-1185">Reference proteome</keyword>
<protein>
    <submittedName>
        <fullName evidence="3">Osmotically-inducible protein OsmY</fullName>
    </submittedName>
</protein>
<dbReference type="EMBL" id="QRDV01000005">
    <property type="protein sequence ID" value="RED43657.1"/>
    <property type="molecule type" value="Genomic_DNA"/>
</dbReference>
<evidence type="ECO:0000313" key="3">
    <source>
        <dbReference type="EMBL" id="RED43657.1"/>
    </source>
</evidence>
<evidence type="ECO:0000313" key="4">
    <source>
        <dbReference type="Proteomes" id="UP000256980"/>
    </source>
</evidence>
<feature type="domain" description="BON" evidence="2">
    <location>
        <begin position="3"/>
        <end position="71"/>
    </location>
</feature>
<dbReference type="Gene3D" id="3.30.1340.30">
    <property type="match status" value="3"/>
</dbReference>
<feature type="domain" description="BON" evidence="2">
    <location>
        <begin position="76"/>
        <end position="144"/>
    </location>
</feature>
<dbReference type="Proteomes" id="UP000256980">
    <property type="component" value="Unassembled WGS sequence"/>
</dbReference>
<dbReference type="InterPro" id="IPR014004">
    <property type="entry name" value="Transpt-assoc_nodulatn_dom_bac"/>
</dbReference>
<evidence type="ECO:0000256" key="1">
    <source>
        <dbReference type="ARBA" id="ARBA00022729"/>
    </source>
</evidence>
<feature type="domain" description="BON" evidence="2">
    <location>
        <begin position="147"/>
        <end position="215"/>
    </location>
</feature>
<dbReference type="InterPro" id="IPR051686">
    <property type="entry name" value="Lipoprotein_DolP"/>
</dbReference>
<dbReference type="PROSITE" id="PS50914">
    <property type="entry name" value="BON"/>
    <property type="match status" value="3"/>
</dbReference>